<evidence type="ECO:0000259" key="3">
    <source>
        <dbReference type="Pfam" id="PF18972"/>
    </source>
</evidence>
<dbReference type="GO" id="GO:0005634">
    <property type="term" value="C:nucleus"/>
    <property type="evidence" value="ECO:0007669"/>
    <property type="project" value="TreeGrafter"/>
</dbReference>
<dbReference type="GO" id="GO:0006457">
    <property type="term" value="P:protein folding"/>
    <property type="evidence" value="ECO:0007669"/>
    <property type="project" value="TreeGrafter"/>
</dbReference>
<feature type="domain" description="Cns1/TTC4 wheel" evidence="3">
    <location>
        <begin position="187"/>
        <end position="250"/>
    </location>
</feature>
<proteinExistence type="predicted"/>
<dbReference type="EMBL" id="GBHO01035322">
    <property type="protein sequence ID" value="JAG08282.1"/>
    <property type="molecule type" value="Transcribed_RNA"/>
</dbReference>
<dbReference type="CDD" id="cd21377">
    <property type="entry name" value="CTWD_Cns1-like"/>
    <property type="match status" value="1"/>
</dbReference>
<sequence length="303" mass="35046">MRRKRASKSKLLHSIEFYTNALHVATQIPDATSQDAAQRSTLRATLYFNRAQSHFLLKNYGLCISDSCKAIQLRPTYYKAFYRCVVAGKLQEARTLCSAVLQQHSQEPIPSELVEQFRKLLHNIDERCRQVTSAHTTRQRELIVERKERQDCEDAIIRTLQRRNIVVSTTPIFKNLNVLCPAKLYLDANRRLHWPILFLYPDVGHTDYLADCSEDVLLRDVATTLYAWDREPAPWDVQRTYNAMSVEFYVPIPGQSPSSNTPETTVLLQFDRSLSHTLRYLCSKGYQIPVIPVFYVRLQCSTS</sequence>
<keyword evidence="1" id="KW-0677">Repeat</keyword>
<accession>A0A0A9WIL3</accession>
<dbReference type="InterPro" id="IPR011990">
    <property type="entry name" value="TPR-like_helical_dom_sf"/>
</dbReference>
<dbReference type="SUPFAM" id="SSF48452">
    <property type="entry name" value="TPR-like"/>
    <property type="match status" value="1"/>
</dbReference>
<dbReference type="EMBL" id="GDHC01007534">
    <property type="protein sequence ID" value="JAQ11095.1"/>
    <property type="molecule type" value="Transcribed_RNA"/>
</dbReference>
<evidence type="ECO:0000313" key="5">
    <source>
        <dbReference type="EMBL" id="JAG08282.1"/>
    </source>
</evidence>
<dbReference type="EMBL" id="GBHO01035323">
    <property type="protein sequence ID" value="JAG08281.1"/>
    <property type="molecule type" value="Transcribed_RNA"/>
</dbReference>
<dbReference type="PANTHER" id="PTHR46035">
    <property type="entry name" value="TETRATRICOPEPTIDE REPEAT PROTEIN 4"/>
    <property type="match status" value="1"/>
</dbReference>
<dbReference type="GO" id="GO:0005829">
    <property type="term" value="C:cytosol"/>
    <property type="evidence" value="ECO:0007669"/>
    <property type="project" value="TreeGrafter"/>
</dbReference>
<evidence type="ECO:0000256" key="1">
    <source>
        <dbReference type="ARBA" id="ARBA00022737"/>
    </source>
</evidence>
<reference evidence="5" key="2">
    <citation type="submission" date="2014-07" db="EMBL/GenBank/DDBJ databases">
        <authorList>
            <person name="Hull J."/>
        </authorList>
    </citation>
    <scope>NUCLEOTIDE SEQUENCE</scope>
</reference>
<evidence type="ECO:0000313" key="6">
    <source>
        <dbReference type="EMBL" id="JAQ11095.1"/>
    </source>
</evidence>
<dbReference type="InterPro" id="IPR044059">
    <property type="entry name" value="Csn1/TTC4_wheel"/>
</dbReference>
<evidence type="ECO:0000256" key="2">
    <source>
        <dbReference type="ARBA" id="ARBA00022803"/>
    </source>
</evidence>
<dbReference type="AlphaFoldDB" id="A0A0A9WIL3"/>
<dbReference type="Pfam" id="PF18972">
    <property type="entry name" value="Wheel"/>
    <property type="match status" value="1"/>
</dbReference>
<protein>
    <submittedName>
        <fullName evidence="5">Tetratricopeptide repeat protein 4</fullName>
    </submittedName>
</protein>
<evidence type="ECO:0000313" key="4">
    <source>
        <dbReference type="EMBL" id="JAG08281.1"/>
    </source>
</evidence>
<reference evidence="5" key="1">
    <citation type="journal article" date="2014" name="PLoS ONE">
        <title>Transcriptome-Based Identification of ABC Transporters in the Western Tarnished Plant Bug Lygus hesperus.</title>
        <authorList>
            <person name="Hull J.J."/>
            <person name="Chaney K."/>
            <person name="Geib S.M."/>
            <person name="Fabrick J.A."/>
            <person name="Brent C.S."/>
            <person name="Walsh D."/>
            <person name="Lavine L.C."/>
        </authorList>
    </citation>
    <scope>NUCLEOTIDE SEQUENCE</scope>
</reference>
<dbReference type="PANTHER" id="PTHR46035:SF1">
    <property type="entry name" value="TETRATRICOPEPTIDE REPEAT PROTEIN 4"/>
    <property type="match status" value="1"/>
</dbReference>
<dbReference type="GO" id="GO:0030544">
    <property type="term" value="F:Hsp70 protein binding"/>
    <property type="evidence" value="ECO:0007669"/>
    <property type="project" value="TreeGrafter"/>
</dbReference>
<keyword evidence="2" id="KW-0802">TPR repeat</keyword>
<name>A0A0A9WIL3_LYGHE</name>
<gene>
    <name evidence="5" type="primary">TTC4_5</name>
    <name evidence="6" type="synonym">TTC4_1</name>
    <name evidence="4" type="synonym">TTC4_4</name>
    <name evidence="5" type="ORF">CM83_34207</name>
    <name evidence="4" type="ORF">CM83_34212</name>
    <name evidence="6" type="ORF">g.15727</name>
</gene>
<dbReference type="Gene3D" id="1.25.40.10">
    <property type="entry name" value="Tetratricopeptide repeat domain"/>
    <property type="match status" value="1"/>
</dbReference>
<reference evidence="6" key="3">
    <citation type="journal article" date="2016" name="Gigascience">
        <title>De novo construction of an expanded transcriptome assembly for the western tarnished plant bug, Lygus hesperus.</title>
        <authorList>
            <person name="Tassone E.E."/>
            <person name="Geib S.M."/>
            <person name="Hall B."/>
            <person name="Fabrick J.A."/>
            <person name="Brent C.S."/>
            <person name="Hull J.J."/>
        </authorList>
    </citation>
    <scope>NUCLEOTIDE SEQUENCE</scope>
</reference>
<dbReference type="GO" id="GO:0051879">
    <property type="term" value="F:Hsp90 protein binding"/>
    <property type="evidence" value="ECO:0007669"/>
    <property type="project" value="InterPro"/>
</dbReference>
<organism evidence="5">
    <name type="scientific">Lygus hesperus</name>
    <name type="common">Western plant bug</name>
    <dbReference type="NCBI Taxonomy" id="30085"/>
    <lineage>
        <taxon>Eukaryota</taxon>
        <taxon>Metazoa</taxon>
        <taxon>Ecdysozoa</taxon>
        <taxon>Arthropoda</taxon>
        <taxon>Hexapoda</taxon>
        <taxon>Insecta</taxon>
        <taxon>Pterygota</taxon>
        <taxon>Neoptera</taxon>
        <taxon>Paraneoptera</taxon>
        <taxon>Hemiptera</taxon>
        <taxon>Heteroptera</taxon>
        <taxon>Panheteroptera</taxon>
        <taxon>Cimicomorpha</taxon>
        <taxon>Miridae</taxon>
        <taxon>Mirini</taxon>
        <taxon>Lygus</taxon>
    </lineage>
</organism>